<feature type="transmembrane region" description="Helical" evidence="10">
    <location>
        <begin position="15"/>
        <end position="35"/>
    </location>
</feature>
<dbReference type="AlphaFoldDB" id="A0A5D8Q9D1"/>
<dbReference type="PANTHER" id="PTHR12428:SF65">
    <property type="entry name" value="CYTOCHROME C OXIDASE ASSEMBLY PROTEIN COX18, MITOCHONDRIAL"/>
    <property type="match status" value="1"/>
</dbReference>
<dbReference type="GO" id="GO:0015031">
    <property type="term" value="P:protein transport"/>
    <property type="evidence" value="ECO:0007669"/>
    <property type="project" value="UniProtKB-KW"/>
</dbReference>
<proteinExistence type="inferred from homology"/>
<dbReference type="PANTHER" id="PTHR12428">
    <property type="entry name" value="OXA1"/>
    <property type="match status" value="1"/>
</dbReference>
<comment type="similarity">
    <text evidence="9">Belongs to the OXA1/ALB3/YidC family.</text>
</comment>
<dbReference type="Pfam" id="PF02096">
    <property type="entry name" value="60KD_IMP"/>
    <property type="match status" value="1"/>
</dbReference>
<evidence type="ECO:0000256" key="10">
    <source>
        <dbReference type="SAM" id="Phobius"/>
    </source>
</evidence>
<feature type="transmembrane region" description="Helical" evidence="10">
    <location>
        <begin position="84"/>
        <end position="104"/>
    </location>
</feature>
<feature type="transmembrane region" description="Helical" evidence="10">
    <location>
        <begin position="124"/>
        <end position="144"/>
    </location>
</feature>
<organism evidence="12 13">
    <name type="scientific">Calorimonas adulescens</name>
    <dbReference type="NCBI Taxonomy" id="2606906"/>
    <lineage>
        <taxon>Bacteria</taxon>
        <taxon>Bacillati</taxon>
        <taxon>Bacillota</taxon>
        <taxon>Clostridia</taxon>
        <taxon>Thermoanaerobacterales</taxon>
        <taxon>Thermoanaerobacteraceae</taxon>
        <taxon>Calorimonas</taxon>
    </lineage>
</organism>
<keyword evidence="13" id="KW-1185">Reference proteome</keyword>
<evidence type="ECO:0000313" key="13">
    <source>
        <dbReference type="Proteomes" id="UP000322976"/>
    </source>
</evidence>
<dbReference type="CDD" id="cd20070">
    <property type="entry name" value="5TM_YidC_Alb3"/>
    <property type="match status" value="1"/>
</dbReference>
<keyword evidence="5" id="KW-0653">Protein transport</keyword>
<evidence type="ECO:0000256" key="5">
    <source>
        <dbReference type="ARBA" id="ARBA00022927"/>
    </source>
</evidence>
<dbReference type="EMBL" id="VTPS01000024">
    <property type="protein sequence ID" value="TZE80784.1"/>
    <property type="molecule type" value="Genomic_DNA"/>
</dbReference>
<dbReference type="GO" id="GO:0051205">
    <property type="term" value="P:protein insertion into membrane"/>
    <property type="evidence" value="ECO:0007669"/>
    <property type="project" value="TreeGrafter"/>
</dbReference>
<keyword evidence="7 10" id="KW-0472">Membrane</keyword>
<dbReference type="NCBIfam" id="TIGR03592">
    <property type="entry name" value="yidC_oxa1_cterm"/>
    <property type="match status" value="1"/>
</dbReference>
<evidence type="ECO:0000256" key="7">
    <source>
        <dbReference type="ARBA" id="ARBA00023136"/>
    </source>
</evidence>
<keyword evidence="2" id="KW-0813">Transport</keyword>
<gene>
    <name evidence="12" type="ORF">FWJ32_12110</name>
</gene>
<dbReference type="InterPro" id="IPR001708">
    <property type="entry name" value="YidC/ALB3/OXA1/COX18"/>
</dbReference>
<keyword evidence="6 10" id="KW-1133">Transmembrane helix</keyword>
<evidence type="ECO:0000256" key="4">
    <source>
        <dbReference type="ARBA" id="ARBA00022692"/>
    </source>
</evidence>
<dbReference type="Proteomes" id="UP000322976">
    <property type="component" value="Unassembled WGS sequence"/>
</dbReference>
<evidence type="ECO:0000256" key="8">
    <source>
        <dbReference type="ARBA" id="ARBA00023186"/>
    </source>
</evidence>
<feature type="domain" description="Membrane insertase YidC/Oxa/ALB C-terminal" evidence="11">
    <location>
        <begin position="15"/>
        <end position="192"/>
    </location>
</feature>
<comment type="caution">
    <text evidence="12">The sequence shown here is derived from an EMBL/GenBank/DDBJ whole genome shotgun (WGS) entry which is preliminary data.</text>
</comment>
<accession>A0A5D8Q9D1</accession>
<reference evidence="12 13" key="1">
    <citation type="submission" date="2019-08" db="EMBL/GenBank/DDBJ databases">
        <title>Calorimonas adulescens gen. nov., sp. nov., an anaerobic thermophilic bacterium from Sakhalin hot spring.</title>
        <authorList>
            <person name="Khomyakova M.A."/>
            <person name="Merkel A.Y."/>
            <person name="Novikov A."/>
            <person name="Bonch-Osmolovskaya E.A."/>
            <person name="Slobodkin A.I."/>
        </authorList>
    </citation>
    <scope>NUCLEOTIDE SEQUENCE [LARGE SCALE GENOMIC DNA]</scope>
    <source>
        <strain evidence="12 13">A05MB</strain>
    </source>
</reference>
<evidence type="ECO:0000256" key="6">
    <source>
        <dbReference type="ARBA" id="ARBA00022989"/>
    </source>
</evidence>
<evidence type="ECO:0000256" key="9">
    <source>
        <dbReference type="RuleBase" id="RU003945"/>
    </source>
</evidence>
<evidence type="ECO:0000256" key="3">
    <source>
        <dbReference type="ARBA" id="ARBA00022475"/>
    </source>
</evidence>
<keyword evidence="4 9" id="KW-0812">Transmembrane</keyword>
<dbReference type="InterPro" id="IPR028055">
    <property type="entry name" value="YidC/Oxa/ALB_C"/>
</dbReference>
<evidence type="ECO:0000313" key="12">
    <source>
        <dbReference type="EMBL" id="TZE80784.1"/>
    </source>
</evidence>
<dbReference type="GO" id="GO:0005886">
    <property type="term" value="C:plasma membrane"/>
    <property type="evidence" value="ECO:0007669"/>
    <property type="project" value="UniProtKB-SubCell"/>
</dbReference>
<keyword evidence="8" id="KW-0143">Chaperone</keyword>
<keyword evidence="3" id="KW-1003">Cell membrane</keyword>
<evidence type="ECO:0000256" key="1">
    <source>
        <dbReference type="ARBA" id="ARBA00004651"/>
    </source>
</evidence>
<dbReference type="GO" id="GO:0032977">
    <property type="term" value="F:membrane insertase activity"/>
    <property type="evidence" value="ECO:0007669"/>
    <property type="project" value="InterPro"/>
</dbReference>
<comment type="subcellular location">
    <subcellularLocation>
        <location evidence="1">Cell membrane</location>
        <topology evidence="1">Multi-pass membrane protein</topology>
    </subcellularLocation>
    <subcellularLocation>
        <location evidence="9">Membrane</location>
        <topology evidence="9">Multi-pass membrane protein</topology>
    </subcellularLocation>
</comment>
<protein>
    <submittedName>
        <fullName evidence="12">Membrane protein insertase YidC</fullName>
    </submittedName>
</protein>
<feature type="transmembrane region" description="Helical" evidence="10">
    <location>
        <begin position="156"/>
        <end position="179"/>
    </location>
</feature>
<evidence type="ECO:0000259" key="11">
    <source>
        <dbReference type="Pfam" id="PF02096"/>
    </source>
</evidence>
<evidence type="ECO:0000256" key="2">
    <source>
        <dbReference type="ARBA" id="ARBA00022448"/>
    </source>
</evidence>
<name>A0A5D8Q9D1_9THEO</name>
<dbReference type="InterPro" id="IPR047196">
    <property type="entry name" value="YidC_ALB_C"/>
</dbReference>
<sequence length="204" mass="23195">MGTIFEYFFSITGSYGWAIVVFTLIVKLLLLPLTIPQLNSSRKMQEIQPQIAKIQEKYKNDPQTMNQKVMELYQKNNVNPMSGCLPLLIQLPILWALFAMFRNYPALSGVGFLWLKDLSKPDSLYILPILSGLTTYISTVIAMPKNVSSDQTMMNIMMPILIAWMTVSLPSGLGVYWVVSNVFQIVQQYFFYRKPGSVKGETDS</sequence>